<accession>A0ABD6DWI2</accession>
<gene>
    <name evidence="2" type="ORF">ACFSAS_06020</name>
</gene>
<name>A0ABD6DWI2_9EURY</name>
<keyword evidence="3" id="KW-1185">Reference proteome</keyword>
<organism evidence="2 3">
    <name type="scientific">Halobellus litoreus</name>
    <dbReference type="NCBI Taxonomy" id="755310"/>
    <lineage>
        <taxon>Archaea</taxon>
        <taxon>Methanobacteriati</taxon>
        <taxon>Methanobacteriota</taxon>
        <taxon>Stenosarchaea group</taxon>
        <taxon>Halobacteria</taxon>
        <taxon>Halobacteriales</taxon>
        <taxon>Haloferacaceae</taxon>
        <taxon>Halobellus</taxon>
    </lineage>
</organism>
<dbReference type="RefSeq" id="WP_256306886.1">
    <property type="nucleotide sequence ID" value="NZ_JANHAW010000001.1"/>
</dbReference>
<dbReference type="Proteomes" id="UP001597092">
    <property type="component" value="Unassembled WGS sequence"/>
</dbReference>
<evidence type="ECO:0000313" key="3">
    <source>
        <dbReference type="Proteomes" id="UP001597092"/>
    </source>
</evidence>
<evidence type="ECO:0000313" key="2">
    <source>
        <dbReference type="EMBL" id="MFD1685168.1"/>
    </source>
</evidence>
<dbReference type="Pfam" id="PF24431">
    <property type="entry name" value="DUF7554"/>
    <property type="match status" value="1"/>
</dbReference>
<keyword evidence="1" id="KW-0812">Transmembrane</keyword>
<protein>
    <submittedName>
        <fullName evidence="2">Uncharacterized protein</fullName>
    </submittedName>
</protein>
<comment type="caution">
    <text evidence="2">The sequence shown here is derived from an EMBL/GenBank/DDBJ whole genome shotgun (WGS) entry which is preliminary data.</text>
</comment>
<reference evidence="2 3" key="1">
    <citation type="journal article" date="2019" name="Int. J. Syst. Evol. Microbiol.">
        <title>The Global Catalogue of Microorganisms (GCM) 10K type strain sequencing project: providing services to taxonomists for standard genome sequencing and annotation.</title>
        <authorList>
            <consortium name="The Broad Institute Genomics Platform"/>
            <consortium name="The Broad Institute Genome Sequencing Center for Infectious Disease"/>
            <person name="Wu L."/>
            <person name="Ma J."/>
        </authorList>
    </citation>
    <scope>NUCLEOTIDE SEQUENCE [LARGE SCALE GENOMIC DNA]</scope>
    <source>
        <strain evidence="2 3">CGMCC 1.10387</strain>
    </source>
</reference>
<feature type="transmembrane region" description="Helical" evidence="1">
    <location>
        <begin position="48"/>
        <end position="66"/>
    </location>
</feature>
<sequence>MRLPSPGTDRAELEVEDLLKVVLVLVVVWLVLEIIGGILGILGELLGPLRPLIGLAVIVLIVLWLLDRI</sequence>
<keyword evidence="1" id="KW-1133">Transmembrane helix</keyword>
<keyword evidence="1" id="KW-0472">Membrane</keyword>
<feature type="transmembrane region" description="Helical" evidence="1">
    <location>
        <begin position="21"/>
        <end position="42"/>
    </location>
</feature>
<dbReference type="EMBL" id="JBHUDP010000002">
    <property type="protein sequence ID" value="MFD1685168.1"/>
    <property type="molecule type" value="Genomic_DNA"/>
</dbReference>
<dbReference type="AlphaFoldDB" id="A0ABD6DWI2"/>
<proteinExistence type="predicted"/>
<evidence type="ECO:0000256" key="1">
    <source>
        <dbReference type="SAM" id="Phobius"/>
    </source>
</evidence>
<dbReference type="InterPro" id="IPR055976">
    <property type="entry name" value="DUF7554"/>
</dbReference>